<gene>
    <name evidence="7" type="ORF">BST13_37895</name>
</gene>
<dbReference type="EMBL" id="MVHF01000083">
    <property type="protein sequence ID" value="ORA21247.1"/>
    <property type="molecule type" value="Genomic_DNA"/>
</dbReference>
<dbReference type="AlphaFoldDB" id="A0A1W9ZTZ0"/>
<keyword evidence="5 6" id="KW-0233">DNA recombination</keyword>
<dbReference type="PANTHER" id="PTHR33217">
    <property type="entry name" value="TRANSPOSASE FOR INSERTION SEQUENCE ELEMENT IS1081"/>
    <property type="match status" value="1"/>
</dbReference>
<evidence type="ECO:0000256" key="6">
    <source>
        <dbReference type="RuleBase" id="RU365089"/>
    </source>
</evidence>
<comment type="caution">
    <text evidence="7">The sequence shown here is derived from an EMBL/GenBank/DDBJ whole genome shotgun (WGS) entry which is preliminary data.</text>
</comment>
<dbReference type="PANTHER" id="PTHR33217:SF8">
    <property type="entry name" value="MUTATOR FAMILY TRANSPOSASE"/>
    <property type="match status" value="1"/>
</dbReference>
<accession>A0A1W9ZTZ0</accession>
<keyword evidence="4 6" id="KW-0238">DNA-binding</keyword>
<name>A0A1W9ZTZ0_9MYCO</name>
<evidence type="ECO:0000256" key="3">
    <source>
        <dbReference type="ARBA" id="ARBA00022578"/>
    </source>
</evidence>
<comment type="similarity">
    <text evidence="2 6">Belongs to the transposase mutator family.</text>
</comment>
<dbReference type="STRING" id="1927124.BST13_37895"/>
<comment type="function">
    <text evidence="1 6">Required for the transposition of the insertion element.</text>
</comment>
<keyword evidence="8" id="KW-1185">Reference proteome</keyword>
<protein>
    <recommendedName>
        <fullName evidence="6">Mutator family transposase</fullName>
    </recommendedName>
</protein>
<dbReference type="GO" id="GO:0003677">
    <property type="term" value="F:DNA binding"/>
    <property type="evidence" value="ECO:0007669"/>
    <property type="project" value="UniProtKB-UniRule"/>
</dbReference>
<sequence length="78" mass="8620">MRSPKAIKPIYTAVNADAAAAALDAFEAEWGNRYPAAIRLWRNAWSQFVPFLDYDTEITKVICSTDEIVILTADSGVV</sequence>
<dbReference type="GO" id="GO:0006313">
    <property type="term" value="P:DNA transposition"/>
    <property type="evidence" value="ECO:0007669"/>
    <property type="project" value="UniProtKB-UniRule"/>
</dbReference>
<dbReference type="GO" id="GO:0004803">
    <property type="term" value="F:transposase activity"/>
    <property type="evidence" value="ECO:0007669"/>
    <property type="project" value="UniProtKB-UniRule"/>
</dbReference>
<dbReference type="InterPro" id="IPR001207">
    <property type="entry name" value="Transposase_mutator"/>
</dbReference>
<evidence type="ECO:0000256" key="5">
    <source>
        <dbReference type="ARBA" id="ARBA00023172"/>
    </source>
</evidence>
<evidence type="ECO:0000256" key="1">
    <source>
        <dbReference type="ARBA" id="ARBA00002190"/>
    </source>
</evidence>
<evidence type="ECO:0000313" key="8">
    <source>
        <dbReference type="Proteomes" id="UP000192448"/>
    </source>
</evidence>
<dbReference type="Proteomes" id="UP000192448">
    <property type="component" value="Unassembled WGS sequence"/>
</dbReference>
<dbReference type="Pfam" id="PF00872">
    <property type="entry name" value="Transposase_mut"/>
    <property type="match status" value="1"/>
</dbReference>
<organism evidence="7 8">
    <name type="scientific">Mycobacterium aquaticum</name>
    <dbReference type="NCBI Taxonomy" id="1927124"/>
    <lineage>
        <taxon>Bacteria</taxon>
        <taxon>Bacillati</taxon>
        <taxon>Actinomycetota</taxon>
        <taxon>Actinomycetes</taxon>
        <taxon>Mycobacteriales</taxon>
        <taxon>Mycobacteriaceae</taxon>
        <taxon>Mycobacterium</taxon>
    </lineage>
</organism>
<evidence type="ECO:0000256" key="2">
    <source>
        <dbReference type="ARBA" id="ARBA00010961"/>
    </source>
</evidence>
<keyword evidence="3 6" id="KW-0815">Transposition</keyword>
<evidence type="ECO:0000313" key="7">
    <source>
        <dbReference type="EMBL" id="ORA21247.1"/>
    </source>
</evidence>
<dbReference type="SUPFAM" id="SSF116846">
    <property type="entry name" value="MIT domain"/>
    <property type="match status" value="1"/>
</dbReference>
<proteinExistence type="inferred from homology"/>
<evidence type="ECO:0000256" key="4">
    <source>
        <dbReference type="ARBA" id="ARBA00023125"/>
    </source>
</evidence>
<reference evidence="7 8" key="1">
    <citation type="submission" date="2017-02" db="EMBL/GenBank/DDBJ databases">
        <title>The new phylogeny of genus Mycobacterium.</title>
        <authorList>
            <person name="Tortoli E."/>
            <person name="Trovato A."/>
            <person name="Cirillo D.M."/>
        </authorList>
    </citation>
    <scope>NUCLEOTIDE SEQUENCE [LARGE SCALE GENOMIC DNA]</scope>
    <source>
        <strain evidence="7 8">RW6</strain>
    </source>
</reference>
<dbReference type="InterPro" id="IPR036181">
    <property type="entry name" value="MIT_dom_sf"/>
</dbReference>
<keyword evidence="6" id="KW-0814">Transposable element</keyword>